<sequence>MPIGQDCNPLHSGETYGSGNLPVALELTFGDEGGYSNQKGDRGNYLNGALVGTKYGITRQTLAAHRGVKSVTAAQVKAMSREEAEDIYRRSYWGQSGGDLPPGLDYAVFNSGVMSGPSRAVKILQETLGVREDGHVGEQTLAAVRAAYQR</sequence>
<evidence type="ECO:0000259" key="1">
    <source>
        <dbReference type="Pfam" id="PF05838"/>
    </source>
</evidence>
<dbReference type="HOGENOM" id="CLU_1739294_0_0_5"/>
<protein>
    <submittedName>
        <fullName evidence="3">Uncharacterized protein</fullName>
    </submittedName>
</protein>
<proteinExistence type="predicted"/>
<dbReference type="InterPro" id="IPR018537">
    <property type="entry name" value="Peptidoglycan-bd_3"/>
</dbReference>
<dbReference type="CDD" id="cd13926">
    <property type="entry name" value="N-acetylmuramidase_GH108"/>
    <property type="match status" value="1"/>
</dbReference>
<evidence type="ECO:0000313" key="3">
    <source>
        <dbReference type="EMBL" id="AFL49377.1"/>
    </source>
</evidence>
<feature type="domain" description="Peptidoglycan binding" evidence="2">
    <location>
        <begin position="119"/>
        <end position="147"/>
    </location>
</feature>
<name>I3X0H1_SINF2</name>
<dbReference type="AlphaFoldDB" id="I3X0H1"/>
<dbReference type="Pfam" id="PF09374">
    <property type="entry name" value="PG_binding_3"/>
    <property type="match status" value="1"/>
</dbReference>
<dbReference type="RefSeq" id="WP_014761566.1">
    <property type="nucleotide sequence ID" value="NC_018000.1"/>
</dbReference>
<organism evidence="3 4">
    <name type="scientific">Sinorhizobium fredii (strain USDA 257)</name>
    <dbReference type="NCBI Taxonomy" id="1185652"/>
    <lineage>
        <taxon>Bacteria</taxon>
        <taxon>Pseudomonadati</taxon>
        <taxon>Pseudomonadota</taxon>
        <taxon>Alphaproteobacteria</taxon>
        <taxon>Hyphomicrobiales</taxon>
        <taxon>Rhizobiaceae</taxon>
        <taxon>Sinorhizobium/Ensifer group</taxon>
        <taxon>Sinorhizobium</taxon>
    </lineage>
</organism>
<dbReference type="eggNOG" id="COG3926">
    <property type="taxonomic scope" value="Bacteria"/>
</dbReference>
<feature type="domain" description="TtsA-like Glycoside hydrolase family 108" evidence="1">
    <location>
        <begin position="26"/>
        <end position="116"/>
    </location>
</feature>
<dbReference type="EMBL" id="CP003563">
    <property type="protein sequence ID" value="AFL49377.1"/>
    <property type="molecule type" value="Genomic_DNA"/>
</dbReference>
<dbReference type="PATRIC" id="fig|1185652.3.peg.815"/>
<dbReference type="STRING" id="1185652.USDA257_c07840"/>
<gene>
    <name evidence="3" type="ORF">USDA257_c07840</name>
</gene>
<dbReference type="Proteomes" id="UP000006180">
    <property type="component" value="Chromosome"/>
</dbReference>
<evidence type="ECO:0000259" key="2">
    <source>
        <dbReference type="Pfam" id="PF09374"/>
    </source>
</evidence>
<dbReference type="InterPro" id="IPR023346">
    <property type="entry name" value="Lysozyme-like_dom_sf"/>
</dbReference>
<dbReference type="InterPro" id="IPR008565">
    <property type="entry name" value="TtsA-like_GH18_dom"/>
</dbReference>
<dbReference type="Pfam" id="PF05838">
    <property type="entry name" value="Glyco_hydro_108"/>
    <property type="match status" value="1"/>
</dbReference>
<dbReference type="Gene3D" id="1.20.141.10">
    <property type="entry name" value="Chitosanase, subunit A, domain 1"/>
    <property type="match status" value="1"/>
</dbReference>
<dbReference type="SUPFAM" id="SSF53955">
    <property type="entry name" value="Lysozyme-like"/>
    <property type="match status" value="1"/>
</dbReference>
<reference evidence="3 4" key="1">
    <citation type="journal article" date="2012" name="J. Bacteriol.">
        <title>Complete genome sequence of the broad-host-range strain Sinorhizobium fredii USDA257.</title>
        <authorList>
            <person name="Schuldes J."/>
            <person name="Rodriguez Orbegoso M."/>
            <person name="Schmeisser C."/>
            <person name="Krishnan H.B."/>
            <person name="Daniel R."/>
            <person name="Streit W.R."/>
        </authorList>
    </citation>
    <scope>NUCLEOTIDE SEQUENCE [LARGE SCALE GENOMIC DNA]</scope>
    <source>
        <strain evidence="3 4">USDA 257</strain>
    </source>
</reference>
<accession>I3X0H1</accession>
<dbReference type="KEGG" id="sfd:USDA257_c07840"/>
<evidence type="ECO:0000313" key="4">
    <source>
        <dbReference type="Proteomes" id="UP000006180"/>
    </source>
</evidence>